<evidence type="ECO:0000313" key="1">
    <source>
        <dbReference type="EMBL" id="KAI7957278.1"/>
    </source>
</evidence>
<evidence type="ECO:0000313" key="2">
    <source>
        <dbReference type="Proteomes" id="UP001060170"/>
    </source>
</evidence>
<accession>A0ACC0EQW8</accession>
<keyword evidence="2" id="KW-1185">Reference proteome</keyword>
<dbReference type="Proteomes" id="UP001060170">
    <property type="component" value="Chromosome 4"/>
</dbReference>
<reference evidence="2" key="2">
    <citation type="journal article" date="2018" name="Mol. Plant Microbe Interact.">
        <title>Genome sequence resources for the wheat stripe rust pathogen (Puccinia striiformis f. sp. tritici) and the barley stripe rust pathogen (Puccinia striiformis f. sp. hordei).</title>
        <authorList>
            <person name="Xia C."/>
            <person name="Wang M."/>
            <person name="Yin C."/>
            <person name="Cornejo O.E."/>
            <person name="Hulbert S.H."/>
            <person name="Chen X."/>
        </authorList>
    </citation>
    <scope>NUCLEOTIDE SEQUENCE [LARGE SCALE GENOMIC DNA]</scope>
    <source>
        <strain evidence="2">93-210</strain>
    </source>
</reference>
<dbReference type="EMBL" id="CM045868">
    <property type="protein sequence ID" value="KAI7957278.1"/>
    <property type="molecule type" value="Genomic_DNA"/>
</dbReference>
<comment type="caution">
    <text evidence="1">The sequence shown here is derived from an EMBL/GenBank/DDBJ whole genome shotgun (WGS) entry which is preliminary data.</text>
</comment>
<proteinExistence type="predicted"/>
<organism evidence="1 2">
    <name type="scientific">Puccinia striiformis f. sp. tritici</name>
    <dbReference type="NCBI Taxonomy" id="168172"/>
    <lineage>
        <taxon>Eukaryota</taxon>
        <taxon>Fungi</taxon>
        <taxon>Dikarya</taxon>
        <taxon>Basidiomycota</taxon>
        <taxon>Pucciniomycotina</taxon>
        <taxon>Pucciniomycetes</taxon>
        <taxon>Pucciniales</taxon>
        <taxon>Pucciniaceae</taxon>
        <taxon>Puccinia</taxon>
    </lineage>
</organism>
<reference evidence="1 2" key="3">
    <citation type="journal article" date="2022" name="Microbiol. Spectr.">
        <title>Folding features and dynamics of 3D genome architecture in plant fungal pathogens.</title>
        <authorList>
            <person name="Xia C."/>
        </authorList>
    </citation>
    <scope>NUCLEOTIDE SEQUENCE [LARGE SCALE GENOMIC DNA]</scope>
    <source>
        <strain evidence="1 2">93-210</strain>
    </source>
</reference>
<sequence length="312" mass="35105">MSLNTPLLPQSTSHAPPPRNQYVPRLSSGSGSLPDKGKGTASGVPTGSASDSAARLSKTMTPTKNQMEIKNNTLKYEGKQFKTFLAQYKRMAEACGVSKWDMVMQIDVGKYLKLELESLNGHNKRDWDLLVESITEVWESLYTRIKYMIQNLRNLSEGFSQEGGVEDIHKYKDFSEESQKSIKRELFKGNEITYGKDGFCKPPAFKDLSDFAKMEMKANSEDTFTKGSEQGKILQEKMINKNPAGSLAGKVPTLFKKLEKLPTNINKEFSRETSGPQSRTLFESNAPICFYCSREGHTMTRCFALEQDKNLD</sequence>
<gene>
    <name evidence="1" type="ORF">MJO28_004373</name>
</gene>
<reference evidence="2" key="1">
    <citation type="journal article" date="2018" name="BMC Genomics">
        <title>Genomic insights into host adaptation between the wheat stripe rust pathogen (Puccinia striiformis f. sp. tritici) and the barley stripe rust pathogen (Puccinia striiformis f. sp. hordei).</title>
        <authorList>
            <person name="Xia C."/>
            <person name="Wang M."/>
            <person name="Yin C."/>
            <person name="Cornejo O.E."/>
            <person name="Hulbert S.H."/>
            <person name="Chen X."/>
        </authorList>
    </citation>
    <scope>NUCLEOTIDE SEQUENCE [LARGE SCALE GENOMIC DNA]</scope>
    <source>
        <strain evidence="2">93-210</strain>
    </source>
</reference>
<protein>
    <submittedName>
        <fullName evidence="1">Uncharacterized protein</fullName>
    </submittedName>
</protein>
<name>A0ACC0EQW8_9BASI</name>